<dbReference type="EMBL" id="ML994617">
    <property type="protein sequence ID" value="KAF2191074.1"/>
    <property type="molecule type" value="Genomic_DNA"/>
</dbReference>
<name>A0A6A6EH99_9PEZI</name>
<protein>
    <submittedName>
        <fullName evidence="2">Uncharacterized protein</fullName>
    </submittedName>
</protein>
<dbReference type="OrthoDB" id="3439627at2759"/>
<reference evidence="2" key="1">
    <citation type="journal article" date="2020" name="Stud. Mycol.">
        <title>101 Dothideomycetes genomes: a test case for predicting lifestyles and emergence of pathogens.</title>
        <authorList>
            <person name="Haridas S."/>
            <person name="Albert R."/>
            <person name="Binder M."/>
            <person name="Bloem J."/>
            <person name="Labutti K."/>
            <person name="Salamov A."/>
            <person name="Andreopoulos B."/>
            <person name="Baker S."/>
            <person name="Barry K."/>
            <person name="Bills G."/>
            <person name="Bluhm B."/>
            <person name="Cannon C."/>
            <person name="Castanera R."/>
            <person name="Culley D."/>
            <person name="Daum C."/>
            <person name="Ezra D."/>
            <person name="Gonzalez J."/>
            <person name="Henrissat B."/>
            <person name="Kuo A."/>
            <person name="Liang C."/>
            <person name="Lipzen A."/>
            <person name="Lutzoni F."/>
            <person name="Magnuson J."/>
            <person name="Mondo S."/>
            <person name="Nolan M."/>
            <person name="Ohm R."/>
            <person name="Pangilinan J."/>
            <person name="Park H.-J."/>
            <person name="Ramirez L."/>
            <person name="Alfaro M."/>
            <person name="Sun H."/>
            <person name="Tritt A."/>
            <person name="Yoshinaga Y."/>
            <person name="Zwiers L.-H."/>
            <person name="Turgeon B."/>
            <person name="Goodwin S."/>
            <person name="Spatafora J."/>
            <person name="Crous P."/>
            <person name="Grigoriev I."/>
        </authorList>
    </citation>
    <scope>NUCLEOTIDE SEQUENCE</scope>
    <source>
        <strain evidence="2">CBS 207.26</strain>
    </source>
</reference>
<evidence type="ECO:0000313" key="2">
    <source>
        <dbReference type="EMBL" id="KAF2191074.1"/>
    </source>
</evidence>
<feature type="compositionally biased region" description="Gly residues" evidence="1">
    <location>
        <begin position="53"/>
        <end position="69"/>
    </location>
</feature>
<sequence>MPRDGSGASDNGPIETGENLIHGASGDAKLERTEKVAPPPDGEKGFAIEGMNASGGGSVGVKGHTGSGKGNDPNKPPLVDQVTKGEA</sequence>
<evidence type="ECO:0000256" key="1">
    <source>
        <dbReference type="SAM" id="MobiDB-lite"/>
    </source>
</evidence>
<dbReference type="AlphaFoldDB" id="A0A6A6EH99"/>
<keyword evidence="3" id="KW-1185">Reference proteome</keyword>
<proteinExistence type="predicted"/>
<gene>
    <name evidence="2" type="ORF">K469DRAFT_558098</name>
</gene>
<feature type="compositionally biased region" description="Basic and acidic residues" evidence="1">
    <location>
        <begin position="28"/>
        <end position="46"/>
    </location>
</feature>
<evidence type="ECO:0000313" key="3">
    <source>
        <dbReference type="Proteomes" id="UP000800200"/>
    </source>
</evidence>
<organism evidence="2 3">
    <name type="scientific">Zopfia rhizophila CBS 207.26</name>
    <dbReference type="NCBI Taxonomy" id="1314779"/>
    <lineage>
        <taxon>Eukaryota</taxon>
        <taxon>Fungi</taxon>
        <taxon>Dikarya</taxon>
        <taxon>Ascomycota</taxon>
        <taxon>Pezizomycotina</taxon>
        <taxon>Dothideomycetes</taxon>
        <taxon>Dothideomycetes incertae sedis</taxon>
        <taxon>Zopfiaceae</taxon>
        <taxon>Zopfia</taxon>
    </lineage>
</organism>
<dbReference type="Proteomes" id="UP000800200">
    <property type="component" value="Unassembled WGS sequence"/>
</dbReference>
<accession>A0A6A6EH99</accession>
<feature type="region of interest" description="Disordered" evidence="1">
    <location>
        <begin position="1"/>
        <end position="87"/>
    </location>
</feature>